<comment type="caution">
    <text evidence="2">The sequence shown here is derived from an EMBL/GenBank/DDBJ whole genome shotgun (WGS) entry which is preliminary data.</text>
</comment>
<evidence type="ECO:0000313" key="4">
    <source>
        <dbReference type="Proteomes" id="UP000321429"/>
    </source>
</evidence>
<evidence type="ECO:0000313" key="2">
    <source>
        <dbReference type="EMBL" id="KRN97144.1"/>
    </source>
</evidence>
<name>A0A0R2L5S9_9LACO</name>
<dbReference type="Proteomes" id="UP000051139">
    <property type="component" value="Unassembled WGS sequence"/>
</dbReference>
<dbReference type="EMBL" id="JQCB01000001">
    <property type="protein sequence ID" value="KRN97144.1"/>
    <property type="molecule type" value="Genomic_DNA"/>
</dbReference>
<dbReference type="RefSeq" id="WP_057808408.1">
    <property type="nucleotide sequence ID" value="NZ_BJUD01000019.1"/>
</dbReference>
<dbReference type="Proteomes" id="UP000321429">
    <property type="component" value="Unassembled WGS sequence"/>
</dbReference>
<reference evidence="1 4" key="2">
    <citation type="submission" date="2019-07" db="EMBL/GenBank/DDBJ databases">
        <title>Whole genome shotgun sequence of Lactobacillus siliginis NBRC 101315.</title>
        <authorList>
            <person name="Hosoyama A."/>
            <person name="Uohara A."/>
            <person name="Ohji S."/>
            <person name="Ichikawa N."/>
        </authorList>
    </citation>
    <scope>NUCLEOTIDE SEQUENCE [LARGE SCALE GENOMIC DNA]</scope>
    <source>
        <strain evidence="1 4">NBRC 101315</strain>
    </source>
</reference>
<sequence>MSQEIPENMHEVLLKVQETNENKPANEQVTEEQVMLAAVHDTLQYWADYLLDGHYDDVNWDGKQLVIEDILGEEMGRVSPMSDSFANDFRQSPEGTLFRLESEANQIIAQR</sequence>
<dbReference type="OrthoDB" id="2248271at2"/>
<proteinExistence type="predicted"/>
<dbReference type="PATRIC" id="fig|348151.3.peg.63"/>
<organism evidence="2 3">
    <name type="scientific">Furfurilactobacillus siliginis</name>
    <dbReference type="NCBI Taxonomy" id="348151"/>
    <lineage>
        <taxon>Bacteria</taxon>
        <taxon>Bacillati</taxon>
        <taxon>Bacillota</taxon>
        <taxon>Bacilli</taxon>
        <taxon>Lactobacillales</taxon>
        <taxon>Lactobacillaceae</taxon>
        <taxon>Furfurilactobacillus</taxon>
    </lineage>
</organism>
<evidence type="ECO:0000313" key="3">
    <source>
        <dbReference type="Proteomes" id="UP000051139"/>
    </source>
</evidence>
<keyword evidence="3" id="KW-1185">Reference proteome</keyword>
<dbReference type="STRING" id="348151.IV55_GL000062"/>
<gene>
    <name evidence="2" type="ORF">IV55_GL000062</name>
    <name evidence="1" type="ORF">LSI01_11200</name>
</gene>
<accession>A0A0R2L5S9</accession>
<reference evidence="2 3" key="1">
    <citation type="journal article" date="2015" name="Genome Announc.">
        <title>Expanding the biotechnology potential of lactobacilli through comparative genomics of 213 strains and associated genera.</title>
        <authorList>
            <person name="Sun Z."/>
            <person name="Harris H.M."/>
            <person name="McCann A."/>
            <person name="Guo C."/>
            <person name="Argimon S."/>
            <person name="Zhang W."/>
            <person name="Yang X."/>
            <person name="Jeffery I.B."/>
            <person name="Cooney J.C."/>
            <person name="Kagawa T.F."/>
            <person name="Liu W."/>
            <person name="Song Y."/>
            <person name="Salvetti E."/>
            <person name="Wrobel A."/>
            <person name="Rasinkangas P."/>
            <person name="Parkhill J."/>
            <person name="Rea M.C."/>
            <person name="O'Sullivan O."/>
            <person name="Ritari J."/>
            <person name="Douillard F.P."/>
            <person name="Paul Ross R."/>
            <person name="Yang R."/>
            <person name="Briner A.E."/>
            <person name="Felis G.E."/>
            <person name="de Vos W.M."/>
            <person name="Barrangou R."/>
            <person name="Klaenhammer T.R."/>
            <person name="Caufield P.W."/>
            <person name="Cui Y."/>
            <person name="Zhang H."/>
            <person name="O'Toole P.W."/>
        </authorList>
    </citation>
    <scope>NUCLEOTIDE SEQUENCE [LARGE SCALE GENOMIC DNA]</scope>
    <source>
        <strain evidence="2 3">DSM 22696</strain>
    </source>
</reference>
<protein>
    <submittedName>
        <fullName evidence="2">Uncharacterized protein</fullName>
    </submittedName>
</protein>
<dbReference type="AlphaFoldDB" id="A0A0R2L5S9"/>
<evidence type="ECO:0000313" key="1">
    <source>
        <dbReference type="EMBL" id="GEK28809.1"/>
    </source>
</evidence>
<dbReference type="EMBL" id="BJUD01000019">
    <property type="protein sequence ID" value="GEK28809.1"/>
    <property type="molecule type" value="Genomic_DNA"/>
</dbReference>